<dbReference type="Gene3D" id="2.20.25.10">
    <property type="match status" value="1"/>
</dbReference>
<dbReference type="Proteomes" id="UP000580517">
    <property type="component" value="Unassembled WGS sequence"/>
</dbReference>
<dbReference type="EMBL" id="JACCEW010000003">
    <property type="protein sequence ID" value="NYT37400.1"/>
    <property type="molecule type" value="Genomic_DNA"/>
</dbReference>
<evidence type="ECO:0000313" key="3">
    <source>
        <dbReference type="Proteomes" id="UP000580517"/>
    </source>
</evidence>
<dbReference type="OrthoDB" id="9797508at2"/>
<dbReference type="PANTHER" id="PTHR33797">
    <property type="entry name" value="ORGANIC HYDROPEROXIDE RESISTANCE PROTEIN-LIKE"/>
    <property type="match status" value="1"/>
</dbReference>
<dbReference type="RefSeq" id="WP_129969456.1">
    <property type="nucleotide sequence ID" value="NZ_JACCEW010000003.1"/>
</dbReference>
<dbReference type="InterPro" id="IPR003718">
    <property type="entry name" value="OsmC/Ohr_fam"/>
</dbReference>
<evidence type="ECO:0000313" key="2">
    <source>
        <dbReference type="EMBL" id="NYT37400.1"/>
    </source>
</evidence>
<dbReference type="InterPro" id="IPR019953">
    <property type="entry name" value="OHR"/>
</dbReference>
<dbReference type="InterPro" id="IPR015946">
    <property type="entry name" value="KH_dom-like_a/b"/>
</dbReference>
<organism evidence="2 3">
    <name type="scientific">Allopusillimonas soli</name>
    <dbReference type="NCBI Taxonomy" id="659016"/>
    <lineage>
        <taxon>Bacteria</taxon>
        <taxon>Pseudomonadati</taxon>
        <taxon>Pseudomonadota</taxon>
        <taxon>Betaproteobacteria</taxon>
        <taxon>Burkholderiales</taxon>
        <taxon>Alcaligenaceae</taxon>
        <taxon>Allopusillimonas</taxon>
    </lineage>
</organism>
<dbReference type="AlphaFoldDB" id="A0A853FF03"/>
<dbReference type="GO" id="GO:0006979">
    <property type="term" value="P:response to oxidative stress"/>
    <property type="evidence" value="ECO:0007669"/>
    <property type="project" value="InterPro"/>
</dbReference>
<name>A0A853FF03_9BURK</name>
<reference evidence="2 3" key="1">
    <citation type="submission" date="2020-07" db="EMBL/GenBank/DDBJ databases">
        <title>Taxonomic revisions and descriptions of new bacterial species based on genomic comparisons in the high-G+C-content subgroup of the family Alcaligenaceae.</title>
        <authorList>
            <person name="Szabo A."/>
            <person name="Felfoldi T."/>
        </authorList>
    </citation>
    <scope>NUCLEOTIDE SEQUENCE [LARGE SCALE GENOMIC DNA]</scope>
    <source>
        <strain evidence="2 3">DSM 25264</strain>
    </source>
</reference>
<dbReference type="Pfam" id="PF02566">
    <property type="entry name" value="OsmC"/>
    <property type="match status" value="1"/>
</dbReference>
<protein>
    <submittedName>
        <fullName evidence="2">Ohr family peroxiredoxin</fullName>
    </submittedName>
</protein>
<dbReference type="InterPro" id="IPR036102">
    <property type="entry name" value="OsmC/Ohrsf"/>
</dbReference>
<dbReference type="NCBIfam" id="TIGR03561">
    <property type="entry name" value="organ_hyd_perox"/>
    <property type="match status" value="1"/>
</dbReference>
<sequence length="181" mass="19270">MTPLQPPPLTLLEKYRGRDTQTLYSATVTVTGGDAGHGRASGVARSDDGNLDVSLRLPHELGGPGGGTNPEQLFAAGYAACFHGALSLLAARARLPIPGSAVQVTIDFCRDPVDGLFVLKAKTRVRLPGLDRPLAEELVRNTERFCPYAKMARQGIENIVVLDVSDETDSPMDGNRADEGT</sequence>
<proteinExistence type="inferred from homology"/>
<accession>A0A853FF03</accession>
<evidence type="ECO:0000256" key="1">
    <source>
        <dbReference type="ARBA" id="ARBA00007378"/>
    </source>
</evidence>
<dbReference type="Gene3D" id="3.30.300.20">
    <property type="match status" value="1"/>
</dbReference>
<gene>
    <name evidence="2" type="ORF">H0A68_10995</name>
</gene>
<dbReference type="PANTHER" id="PTHR33797:SF2">
    <property type="entry name" value="ORGANIC HYDROPEROXIDE RESISTANCE PROTEIN-LIKE"/>
    <property type="match status" value="1"/>
</dbReference>
<keyword evidence="3" id="KW-1185">Reference proteome</keyword>
<dbReference type="SUPFAM" id="SSF82784">
    <property type="entry name" value="OsmC-like"/>
    <property type="match status" value="1"/>
</dbReference>
<comment type="similarity">
    <text evidence="1">Belongs to the OsmC/Ohr family.</text>
</comment>
<comment type="caution">
    <text evidence="2">The sequence shown here is derived from an EMBL/GenBank/DDBJ whole genome shotgun (WGS) entry which is preliminary data.</text>
</comment>